<dbReference type="AlphaFoldDB" id="A0A2P5WZ50"/>
<dbReference type="EMBL" id="KZ666073">
    <property type="protein sequence ID" value="PPR96339.1"/>
    <property type="molecule type" value="Genomic_DNA"/>
</dbReference>
<organism evidence="1 2">
    <name type="scientific">Gossypium barbadense</name>
    <name type="common">Sea Island cotton</name>
    <name type="synonym">Hibiscus barbadensis</name>
    <dbReference type="NCBI Taxonomy" id="3634"/>
    <lineage>
        <taxon>Eukaryota</taxon>
        <taxon>Viridiplantae</taxon>
        <taxon>Streptophyta</taxon>
        <taxon>Embryophyta</taxon>
        <taxon>Tracheophyta</taxon>
        <taxon>Spermatophyta</taxon>
        <taxon>Magnoliopsida</taxon>
        <taxon>eudicotyledons</taxon>
        <taxon>Gunneridae</taxon>
        <taxon>Pentapetalae</taxon>
        <taxon>rosids</taxon>
        <taxon>malvids</taxon>
        <taxon>Malvales</taxon>
        <taxon>Malvaceae</taxon>
        <taxon>Malvoideae</taxon>
        <taxon>Gossypium</taxon>
    </lineage>
</organism>
<gene>
    <name evidence="1" type="ORF">GOBAR_AA24337</name>
</gene>
<dbReference type="Proteomes" id="UP000239757">
    <property type="component" value="Unassembled WGS sequence"/>
</dbReference>
<sequence>MPVLSLFPVKVCANMEWRYRREEGRAEAFEWLGSYVEECGAKAFQHKEGEMWIFRGCVFMSSSSSINSSEGADGISELDLLYCSPVDAVTCVRTEEEPDPLRLFEDGTAAFLPLDDDIIYLKIHEH</sequence>
<reference evidence="1 2" key="1">
    <citation type="submission" date="2015-01" db="EMBL/GenBank/DDBJ databases">
        <title>Genome of allotetraploid Gossypium barbadense reveals genomic plasticity and fiber elongation in cotton evolution.</title>
        <authorList>
            <person name="Chen X."/>
            <person name="Liu X."/>
            <person name="Zhao B."/>
            <person name="Zheng H."/>
            <person name="Hu Y."/>
            <person name="Lu G."/>
            <person name="Yang C."/>
            <person name="Chen J."/>
            <person name="Shan C."/>
            <person name="Zhang L."/>
            <person name="Zhou Y."/>
            <person name="Wang L."/>
            <person name="Guo W."/>
            <person name="Bai Y."/>
            <person name="Ruan J."/>
            <person name="Shangguan X."/>
            <person name="Mao Y."/>
            <person name="Jiang J."/>
            <person name="Zhu Y."/>
            <person name="Lei J."/>
            <person name="Kang H."/>
            <person name="Chen S."/>
            <person name="He X."/>
            <person name="Wang R."/>
            <person name="Wang Y."/>
            <person name="Chen J."/>
            <person name="Wang L."/>
            <person name="Yu S."/>
            <person name="Wang B."/>
            <person name="Wei J."/>
            <person name="Song S."/>
            <person name="Lu X."/>
            <person name="Gao Z."/>
            <person name="Gu W."/>
            <person name="Deng X."/>
            <person name="Ma D."/>
            <person name="Wang S."/>
            <person name="Liang W."/>
            <person name="Fang L."/>
            <person name="Cai C."/>
            <person name="Zhu X."/>
            <person name="Zhou B."/>
            <person name="Zhang Y."/>
            <person name="Chen Z."/>
            <person name="Xu S."/>
            <person name="Zhu R."/>
            <person name="Wang S."/>
            <person name="Zhang T."/>
            <person name="Zhao G."/>
        </authorList>
    </citation>
    <scope>NUCLEOTIDE SEQUENCE [LARGE SCALE GENOMIC DNA]</scope>
    <source>
        <strain evidence="2">cv. Xinhai21</strain>
        <tissue evidence="1">Leaf</tissue>
    </source>
</reference>
<name>A0A2P5WZ50_GOSBA</name>
<evidence type="ECO:0000313" key="2">
    <source>
        <dbReference type="Proteomes" id="UP000239757"/>
    </source>
</evidence>
<evidence type="ECO:0000313" key="1">
    <source>
        <dbReference type="EMBL" id="PPR96339.1"/>
    </source>
</evidence>
<proteinExistence type="predicted"/>
<accession>A0A2P5WZ50</accession>
<protein>
    <submittedName>
        <fullName evidence="1">Uncharacterized protein</fullName>
    </submittedName>
</protein>